<organism evidence="4 5">
    <name type="scientific">Alistipes onderdonkii</name>
    <dbReference type="NCBI Taxonomy" id="328813"/>
    <lineage>
        <taxon>Bacteria</taxon>
        <taxon>Pseudomonadati</taxon>
        <taxon>Bacteroidota</taxon>
        <taxon>Bacteroidia</taxon>
        <taxon>Bacteroidales</taxon>
        <taxon>Rikenellaceae</taxon>
        <taxon>Alistipes</taxon>
    </lineage>
</organism>
<sequence length="419" mass="48990">MATVSIYYDMRYKSASGKNQLYYRVNLPGSRNFNIKTGLSIPSEWWDGYEIVKAPQRDKMNRILRAGRTHVEEALLTVQLSVGLRLKTSEIRARVQAILDGNEYKDPDAMTFNRFFVQFIDRKDRENTANTYRHTLSKINRFAEASGRTDDWNFEDITLDWLNRFERYLKTQHLDSKGKAIEGVRQLKTNGIAIHFRNIRAVVNAAIDEELTTLYPFRRFKIKHEETAKRSLTVEELRTLRDYPCEPHQEKYRDLFLLIFYLVGINTIDLFNLTGIHNGRIEYRRSKTGRLLSVKVEPEALAIINKYRGTKNLLDVLDTYKNYKDFVHRMNNNLHNIGTVERKGRGGKKNRTLLFPKLSTYWARHTWATMAAELDVPDETISLALGHSSGNRVTNIYINRNQKKVDVANRKIINYLFLV</sequence>
<reference evidence="4" key="1">
    <citation type="submission" date="2022-06" db="EMBL/GenBank/DDBJ databases">
        <title>Isolation of gut microbiota from human fecal samples.</title>
        <authorList>
            <person name="Pamer E.G."/>
            <person name="Barat B."/>
            <person name="Waligurski E."/>
            <person name="Medina S."/>
            <person name="Paddock L."/>
            <person name="Mostad J."/>
        </authorList>
    </citation>
    <scope>NUCLEOTIDE SEQUENCE</scope>
    <source>
        <strain evidence="4">DFI.6.22</strain>
    </source>
</reference>
<evidence type="ECO:0000256" key="1">
    <source>
        <dbReference type="ARBA" id="ARBA00023125"/>
    </source>
</evidence>
<dbReference type="Pfam" id="PF13102">
    <property type="entry name" value="Phage_int_SAM_5"/>
    <property type="match status" value="1"/>
</dbReference>
<keyword evidence="1" id="KW-0238">DNA-binding</keyword>
<evidence type="ECO:0000259" key="3">
    <source>
        <dbReference type="Pfam" id="PF13102"/>
    </source>
</evidence>
<dbReference type="Proteomes" id="UP001205035">
    <property type="component" value="Unassembled WGS sequence"/>
</dbReference>
<evidence type="ECO:0000256" key="2">
    <source>
        <dbReference type="ARBA" id="ARBA00023172"/>
    </source>
</evidence>
<protein>
    <submittedName>
        <fullName evidence="4">Site-specific integrase</fullName>
    </submittedName>
</protein>
<dbReference type="SUPFAM" id="SSF56349">
    <property type="entry name" value="DNA breaking-rejoining enzymes"/>
    <property type="match status" value="1"/>
</dbReference>
<dbReference type="GO" id="GO:0015074">
    <property type="term" value="P:DNA integration"/>
    <property type="evidence" value="ECO:0007669"/>
    <property type="project" value="InterPro"/>
</dbReference>
<accession>A0AAJ1CEM0</accession>
<name>A0AAJ1CEM0_9BACT</name>
<dbReference type="InterPro" id="IPR013762">
    <property type="entry name" value="Integrase-like_cat_sf"/>
</dbReference>
<dbReference type="AlphaFoldDB" id="A0AAJ1CEM0"/>
<dbReference type="GO" id="GO:0003677">
    <property type="term" value="F:DNA binding"/>
    <property type="evidence" value="ECO:0007669"/>
    <property type="project" value="UniProtKB-KW"/>
</dbReference>
<dbReference type="InterPro" id="IPR010998">
    <property type="entry name" value="Integrase_recombinase_N"/>
</dbReference>
<dbReference type="GO" id="GO:0006310">
    <property type="term" value="P:DNA recombination"/>
    <property type="evidence" value="ECO:0007669"/>
    <property type="project" value="UniProtKB-KW"/>
</dbReference>
<evidence type="ECO:0000313" key="4">
    <source>
        <dbReference type="EMBL" id="MCQ5081720.1"/>
    </source>
</evidence>
<proteinExistence type="predicted"/>
<keyword evidence="2" id="KW-0233">DNA recombination</keyword>
<dbReference type="Gene3D" id="1.10.150.130">
    <property type="match status" value="1"/>
</dbReference>
<evidence type="ECO:0000313" key="5">
    <source>
        <dbReference type="Proteomes" id="UP001205035"/>
    </source>
</evidence>
<dbReference type="InterPro" id="IPR011010">
    <property type="entry name" value="DNA_brk_join_enz"/>
</dbReference>
<comment type="caution">
    <text evidence="4">The sequence shown here is derived from an EMBL/GenBank/DDBJ whole genome shotgun (WGS) entry which is preliminary data.</text>
</comment>
<feature type="domain" description="Phage integrase SAM-like" evidence="3">
    <location>
        <begin position="111"/>
        <end position="222"/>
    </location>
</feature>
<dbReference type="InterPro" id="IPR025269">
    <property type="entry name" value="SAM-like_dom"/>
</dbReference>
<dbReference type="Gene3D" id="1.10.443.10">
    <property type="entry name" value="Intergrase catalytic core"/>
    <property type="match status" value="1"/>
</dbReference>
<dbReference type="RefSeq" id="WP_256166094.1">
    <property type="nucleotide sequence ID" value="NZ_JANGBQ010000003.1"/>
</dbReference>
<gene>
    <name evidence="4" type="ORF">NE651_02305</name>
</gene>
<dbReference type="EMBL" id="JANGBQ010000003">
    <property type="protein sequence ID" value="MCQ5081720.1"/>
    <property type="molecule type" value="Genomic_DNA"/>
</dbReference>